<dbReference type="GO" id="GO:0006457">
    <property type="term" value="P:protein folding"/>
    <property type="evidence" value="ECO:0007669"/>
    <property type="project" value="InterPro"/>
</dbReference>
<comment type="function">
    <text evidence="4">PPIases accelerate the folding of proteins. It catalyzes the cis-trans isomerization of proline imidic peptide bonds in oligopeptides.</text>
</comment>
<gene>
    <name evidence="6" type="ORF">FRACYDRAFT_224247</name>
</gene>
<dbReference type="EC" id="5.2.1.8" evidence="4"/>
<dbReference type="SUPFAM" id="SSF50891">
    <property type="entry name" value="Cyclophilin-like"/>
    <property type="match status" value="1"/>
</dbReference>
<dbReference type="PIRSF" id="PIRSF001467">
    <property type="entry name" value="Peptidylpro_ismrse"/>
    <property type="match status" value="1"/>
</dbReference>
<evidence type="ECO:0000256" key="2">
    <source>
        <dbReference type="ARBA" id="ARBA00023110"/>
    </source>
</evidence>
<dbReference type="PROSITE" id="PS00170">
    <property type="entry name" value="CSA_PPIASE_1"/>
    <property type="match status" value="1"/>
</dbReference>
<reference evidence="6 7" key="1">
    <citation type="submission" date="2016-09" db="EMBL/GenBank/DDBJ databases">
        <title>Extensive genetic diversity and differential bi-allelic expression allows diatom success in the polar Southern Ocean.</title>
        <authorList>
            <consortium name="DOE Joint Genome Institute"/>
            <person name="Mock T."/>
            <person name="Otillar R.P."/>
            <person name="Strauss J."/>
            <person name="Dupont C."/>
            <person name="Frickenhaus S."/>
            <person name="Maumus F."/>
            <person name="Mcmullan M."/>
            <person name="Sanges R."/>
            <person name="Schmutz J."/>
            <person name="Toseland A."/>
            <person name="Valas R."/>
            <person name="Veluchamy A."/>
            <person name="Ward B.J."/>
            <person name="Allen A."/>
            <person name="Barry K."/>
            <person name="Falciatore A."/>
            <person name="Ferrante M."/>
            <person name="Fortunato A.E."/>
            <person name="Gloeckner G."/>
            <person name="Gruber A."/>
            <person name="Hipkin R."/>
            <person name="Janech M."/>
            <person name="Kroth P."/>
            <person name="Leese F."/>
            <person name="Lindquist E."/>
            <person name="Lyon B.R."/>
            <person name="Martin J."/>
            <person name="Mayer C."/>
            <person name="Parker M."/>
            <person name="Quesneville H."/>
            <person name="Raymond J."/>
            <person name="Uhlig C."/>
            <person name="Valentin K.U."/>
            <person name="Worden A.Z."/>
            <person name="Armbrust E.V."/>
            <person name="Bowler C."/>
            <person name="Green B."/>
            <person name="Moulton V."/>
            <person name="Van Oosterhout C."/>
            <person name="Grigoriev I."/>
        </authorList>
    </citation>
    <scope>NUCLEOTIDE SEQUENCE [LARGE SCALE GENOMIC DNA]</scope>
    <source>
        <strain evidence="6 7">CCMP1102</strain>
    </source>
</reference>
<protein>
    <recommendedName>
        <fullName evidence="4">Peptidyl-prolyl cis-trans isomerase</fullName>
        <shortName evidence="4">PPIase</shortName>
        <ecNumber evidence="4">5.2.1.8</ecNumber>
    </recommendedName>
</protein>
<evidence type="ECO:0000256" key="4">
    <source>
        <dbReference type="RuleBase" id="RU363019"/>
    </source>
</evidence>
<dbReference type="Pfam" id="PF00160">
    <property type="entry name" value="Pro_isomerase"/>
    <property type="match status" value="1"/>
</dbReference>
<dbReference type="EMBL" id="KV784354">
    <property type="protein sequence ID" value="OEU21178.1"/>
    <property type="molecule type" value="Genomic_DNA"/>
</dbReference>
<dbReference type="InterPro" id="IPR002130">
    <property type="entry name" value="Cyclophilin-type_PPIase_dom"/>
</dbReference>
<evidence type="ECO:0000256" key="1">
    <source>
        <dbReference type="ARBA" id="ARBA00000971"/>
    </source>
</evidence>
<dbReference type="PANTHER" id="PTHR11071">
    <property type="entry name" value="PEPTIDYL-PROLYL CIS-TRANS ISOMERASE"/>
    <property type="match status" value="1"/>
</dbReference>
<dbReference type="Gene3D" id="2.40.100.10">
    <property type="entry name" value="Cyclophilin-like"/>
    <property type="match status" value="1"/>
</dbReference>
<keyword evidence="3 4" id="KW-0413">Isomerase</keyword>
<dbReference type="OrthoDB" id="193499at2759"/>
<dbReference type="FunFam" id="2.40.100.10:FF:000025">
    <property type="entry name" value="Peptidyl-prolyl cis-trans isomerase CYP19-2"/>
    <property type="match status" value="1"/>
</dbReference>
<dbReference type="PROSITE" id="PS50072">
    <property type="entry name" value="CSA_PPIASE_2"/>
    <property type="match status" value="1"/>
</dbReference>
<comment type="similarity">
    <text evidence="4">Belongs to the cyclophilin-type PPIase family.</text>
</comment>
<dbReference type="GO" id="GO:0005737">
    <property type="term" value="C:cytoplasm"/>
    <property type="evidence" value="ECO:0007669"/>
    <property type="project" value="TreeGrafter"/>
</dbReference>
<keyword evidence="7" id="KW-1185">Reference proteome</keyword>
<dbReference type="GO" id="GO:0003755">
    <property type="term" value="F:peptidyl-prolyl cis-trans isomerase activity"/>
    <property type="evidence" value="ECO:0007669"/>
    <property type="project" value="UniProtKB-UniRule"/>
</dbReference>
<name>A0A1E7FSR3_9STRA</name>
<dbReference type="GO" id="GO:0016018">
    <property type="term" value="F:cyclosporin A binding"/>
    <property type="evidence" value="ECO:0007669"/>
    <property type="project" value="TreeGrafter"/>
</dbReference>
<dbReference type="InterPro" id="IPR029000">
    <property type="entry name" value="Cyclophilin-like_dom_sf"/>
</dbReference>
<feature type="domain" description="PPIase cyclophilin-type" evidence="5">
    <location>
        <begin position="1"/>
        <end position="163"/>
    </location>
</feature>
<dbReference type="InParanoid" id="A0A1E7FSR3"/>
<dbReference type="KEGG" id="fcy:FRACYDRAFT_224247"/>
<dbReference type="AlphaFoldDB" id="A0A1E7FSR3"/>
<evidence type="ECO:0000313" key="7">
    <source>
        <dbReference type="Proteomes" id="UP000095751"/>
    </source>
</evidence>
<dbReference type="InterPro" id="IPR024936">
    <property type="entry name" value="Cyclophilin-type_PPIase"/>
</dbReference>
<evidence type="ECO:0000259" key="5">
    <source>
        <dbReference type="PROSITE" id="PS50072"/>
    </source>
</evidence>
<dbReference type="Proteomes" id="UP000095751">
    <property type="component" value="Unassembled WGS sequence"/>
</dbReference>
<keyword evidence="2 4" id="KW-0697">Rotamase</keyword>
<evidence type="ECO:0000256" key="3">
    <source>
        <dbReference type="ARBA" id="ARBA00023235"/>
    </source>
</evidence>
<sequence length="176" mass="19146">MSIDGKEVGQIIIGLYGNAVPKTVLNFETLVRGDTTHPRGRKLAYEGSTFHRVIPDFMLQGGDFTNVDGTGGMSIYGDKFADEKNGLRRFRHTDAGILSMANSGKNTNGSQFFITTKATPWLDEKHVIFGRVIYGMNVVRHIENYGNPSGTPSGLIKIDRCGILDTSPSSSSNAES</sequence>
<comment type="catalytic activity">
    <reaction evidence="1 4">
        <text>[protein]-peptidylproline (omega=180) = [protein]-peptidylproline (omega=0)</text>
        <dbReference type="Rhea" id="RHEA:16237"/>
        <dbReference type="Rhea" id="RHEA-COMP:10747"/>
        <dbReference type="Rhea" id="RHEA-COMP:10748"/>
        <dbReference type="ChEBI" id="CHEBI:83833"/>
        <dbReference type="ChEBI" id="CHEBI:83834"/>
        <dbReference type="EC" id="5.2.1.8"/>
    </reaction>
</comment>
<evidence type="ECO:0000313" key="6">
    <source>
        <dbReference type="EMBL" id="OEU21178.1"/>
    </source>
</evidence>
<dbReference type="PRINTS" id="PR00153">
    <property type="entry name" value="CSAPPISMRASE"/>
</dbReference>
<organism evidence="6 7">
    <name type="scientific">Fragilariopsis cylindrus CCMP1102</name>
    <dbReference type="NCBI Taxonomy" id="635003"/>
    <lineage>
        <taxon>Eukaryota</taxon>
        <taxon>Sar</taxon>
        <taxon>Stramenopiles</taxon>
        <taxon>Ochrophyta</taxon>
        <taxon>Bacillariophyta</taxon>
        <taxon>Bacillariophyceae</taxon>
        <taxon>Bacillariophycidae</taxon>
        <taxon>Bacillariales</taxon>
        <taxon>Bacillariaceae</taxon>
        <taxon>Fragilariopsis</taxon>
    </lineage>
</organism>
<dbReference type="InterPro" id="IPR020892">
    <property type="entry name" value="Cyclophilin-type_PPIase_CS"/>
</dbReference>
<proteinExistence type="inferred from homology"/>
<accession>A0A1E7FSR3</accession>
<dbReference type="PANTHER" id="PTHR11071:SF561">
    <property type="entry name" value="PEPTIDYL-PROLYL CIS-TRANS ISOMERASE D-RELATED"/>
    <property type="match status" value="1"/>
</dbReference>